<gene>
    <name evidence="3" type="ORF">ThidrDRAFT_4389</name>
</gene>
<accession>G2E7X5</accession>
<dbReference type="InterPro" id="IPR028098">
    <property type="entry name" value="Glyco_trans_4-like_N"/>
</dbReference>
<dbReference type="Proteomes" id="UP000004200">
    <property type="component" value="Unassembled WGS sequence"/>
</dbReference>
<dbReference type="PANTHER" id="PTHR12526:SF636">
    <property type="entry name" value="BLL3647 PROTEIN"/>
    <property type="match status" value="1"/>
</dbReference>
<dbReference type="InterPro" id="IPR001296">
    <property type="entry name" value="Glyco_trans_1"/>
</dbReference>
<feature type="domain" description="Glycosyl transferase family 1" evidence="1">
    <location>
        <begin position="210"/>
        <end position="382"/>
    </location>
</feature>
<name>G2E7X5_9GAMM</name>
<dbReference type="eggNOG" id="COG0438">
    <property type="taxonomic scope" value="Bacteria"/>
</dbReference>
<dbReference type="Pfam" id="PF13439">
    <property type="entry name" value="Glyco_transf_4"/>
    <property type="match status" value="1"/>
</dbReference>
<evidence type="ECO:0000259" key="1">
    <source>
        <dbReference type="Pfam" id="PF00534"/>
    </source>
</evidence>
<keyword evidence="4" id="KW-1185">Reference proteome</keyword>
<evidence type="ECO:0000259" key="2">
    <source>
        <dbReference type="Pfam" id="PF13439"/>
    </source>
</evidence>
<evidence type="ECO:0000313" key="4">
    <source>
        <dbReference type="Proteomes" id="UP000004200"/>
    </source>
</evidence>
<proteinExistence type="predicted"/>
<evidence type="ECO:0000313" key="3">
    <source>
        <dbReference type="EMBL" id="EGV27815.1"/>
    </source>
</evidence>
<keyword evidence="3" id="KW-0808">Transferase</keyword>
<protein>
    <submittedName>
        <fullName evidence="3">Glycosyl transferase group 1</fullName>
    </submittedName>
</protein>
<organism evidence="3 4">
    <name type="scientific">Thiorhodococcus drewsii AZ1</name>
    <dbReference type="NCBI Taxonomy" id="765913"/>
    <lineage>
        <taxon>Bacteria</taxon>
        <taxon>Pseudomonadati</taxon>
        <taxon>Pseudomonadota</taxon>
        <taxon>Gammaproteobacteria</taxon>
        <taxon>Chromatiales</taxon>
        <taxon>Chromatiaceae</taxon>
        <taxon>Thiorhodococcus</taxon>
    </lineage>
</organism>
<dbReference type="STRING" id="765913.ThidrDRAFT_4389"/>
<dbReference type="GO" id="GO:1901135">
    <property type="term" value="P:carbohydrate derivative metabolic process"/>
    <property type="evidence" value="ECO:0007669"/>
    <property type="project" value="UniProtKB-ARBA"/>
</dbReference>
<sequence>MTAKPRRPSICVLSSLFPSQIQPNAGPFIRERMFRVAQALPLSVVSPTPWFPMQSLIRLRHPNFRPGAPAYECQSGIDVWYPRFFSVPGLLKTQDPSFMARAALPRLRALQGAGRLDLLDAHFGYPDGVAASRLARHLGVPFTVTLRGSEFVYSTKEPYRKRMAAALQRANHVIGVSEALCQLALSLNVPHDRVTAIPNGVDSTKFHRVDREAARSHYDIPPNAPTIVSVGRLVEGKGIHRVLDCLPEMIKSFPSLVYLIVGEESGPEQFKRVLQCQVKTLHLETHVRFLGSLPQSHLKVPLSAADLFVLATRREGWANVFLEAMSCGLPVITTDVYGNAEVVCRPDLGLLVPFGDQRALQAAIEQGLRREWDRNAIIEYAKANDWSSRIRQLQVVFESMF</sequence>
<comment type="caution">
    <text evidence="3">The sequence shown here is derived from an EMBL/GenBank/DDBJ whole genome shotgun (WGS) entry which is preliminary data.</text>
</comment>
<dbReference type="EMBL" id="AFWT01000058">
    <property type="protein sequence ID" value="EGV27815.1"/>
    <property type="molecule type" value="Genomic_DNA"/>
</dbReference>
<dbReference type="SUPFAM" id="SSF53756">
    <property type="entry name" value="UDP-Glycosyltransferase/glycogen phosphorylase"/>
    <property type="match status" value="1"/>
</dbReference>
<dbReference type="AlphaFoldDB" id="G2E7X5"/>
<dbReference type="GO" id="GO:0016757">
    <property type="term" value="F:glycosyltransferase activity"/>
    <property type="evidence" value="ECO:0007669"/>
    <property type="project" value="InterPro"/>
</dbReference>
<dbReference type="Pfam" id="PF00534">
    <property type="entry name" value="Glycos_transf_1"/>
    <property type="match status" value="1"/>
</dbReference>
<dbReference type="Gene3D" id="3.40.50.2000">
    <property type="entry name" value="Glycogen Phosphorylase B"/>
    <property type="match status" value="2"/>
</dbReference>
<feature type="domain" description="Glycosyltransferase subfamily 4-like N-terminal" evidence="2">
    <location>
        <begin position="73"/>
        <end position="203"/>
    </location>
</feature>
<reference evidence="3 4" key="1">
    <citation type="submission" date="2011-06" db="EMBL/GenBank/DDBJ databases">
        <title>The draft genome of Thiorhodococcus drewsii AZ1.</title>
        <authorList>
            <consortium name="US DOE Joint Genome Institute (JGI-PGF)"/>
            <person name="Lucas S."/>
            <person name="Han J."/>
            <person name="Lapidus A."/>
            <person name="Cheng J.-F."/>
            <person name="Goodwin L."/>
            <person name="Pitluck S."/>
            <person name="Peters L."/>
            <person name="Land M.L."/>
            <person name="Hauser L."/>
            <person name="Vogl K."/>
            <person name="Liu Z."/>
            <person name="Imhoff J."/>
            <person name="Thiel V."/>
            <person name="Frigaard N.-U."/>
            <person name="Bryant D.A."/>
            <person name="Woyke T.J."/>
        </authorList>
    </citation>
    <scope>NUCLEOTIDE SEQUENCE [LARGE SCALE GENOMIC DNA]</scope>
    <source>
        <strain evidence="3 4">AZ1</strain>
    </source>
</reference>
<dbReference type="OrthoDB" id="258796at2"/>
<dbReference type="PANTHER" id="PTHR12526">
    <property type="entry name" value="GLYCOSYLTRANSFERASE"/>
    <property type="match status" value="1"/>
</dbReference>
<dbReference type="RefSeq" id="WP_007043101.1">
    <property type="nucleotide sequence ID" value="NZ_AFWT01000058.1"/>
</dbReference>